<evidence type="ECO:0000313" key="2">
    <source>
        <dbReference type="EMBL" id="MXU98759.1"/>
    </source>
</evidence>
<dbReference type="AlphaFoldDB" id="A0A6B0V9A6"/>
<protein>
    <submittedName>
        <fullName evidence="2">Putative signal recognition particle protein</fullName>
    </submittedName>
</protein>
<evidence type="ECO:0000256" key="1">
    <source>
        <dbReference type="SAM" id="MobiDB-lite"/>
    </source>
</evidence>
<name>A0A6B0V9A6_IXORI</name>
<proteinExistence type="predicted"/>
<accession>A0A6B0V9A6</accession>
<feature type="compositionally biased region" description="Basic and acidic residues" evidence="1">
    <location>
        <begin position="39"/>
        <end position="50"/>
    </location>
</feature>
<dbReference type="EMBL" id="GIFC01016676">
    <property type="protein sequence ID" value="MXU98759.1"/>
    <property type="molecule type" value="Transcribed_RNA"/>
</dbReference>
<feature type="region of interest" description="Disordered" evidence="1">
    <location>
        <begin position="39"/>
        <end position="69"/>
    </location>
</feature>
<reference evidence="2" key="1">
    <citation type="submission" date="2019-12" db="EMBL/GenBank/DDBJ databases">
        <title>An insight into the sialome of adult female Ixodes ricinus ticks feeding for 6 days.</title>
        <authorList>
            <person name="Perner J."/>
            <person name="Ribeiro J.M.C."/>
        </authorList>
    </citation>
    <scope>NUCLEOTIDE SEQUENCE</scope>
    <source>
        <strain evidence="2">Semi-engorged</strain>
        <tissue evidence="2">Salivary glands</tissue>
    </source>
</reference>
<sequence length="362" mass="39816">MYSILFLLIVTETKKDLIKKMQGFRIAIPVIIESTEVRPRVPKKHERDGPKVPNSGKGKGPQPAKPEERMIPLQRQLEKENAALRAELVVMQGEFLVERRLTRRLQEALLDRIDLLFAHPAVLPGVEIIPEASCSSDPFVEATGDSASPTPSVLVPLSLAQPVMPRPVQPPLVSPQLTSTPQAPVLKALPPPVLPQPFLPQPVLPQPVLAPQAPAPLFLEPPVSADPEIEVQEQVPAAPPAQEEPVVLPGNAAEVQPFLEPGDMEVLMDAGTDSIFVRDISRALWPDDLRNRSLTGTPCRRLLKSGPMGKRALTPQKLKYVRRALAAYIERNPSPVVSAALRLGQLNTHLRRLLGDENRKRH</sequence>
<organism evidence="2">
    <name type="scientific">Ixodes ricinus</name>
    <name type="common">Common tick</name>
    <name type="synonym">Acarus ricinus</name>
    <dbReference type="NCBI Taxonomy" id="34613"/>
    <lineage>
        <taxon>Eukaryota</taxon>
        <taxon>Metazoa</taxon>
        <taxon>Ecdysozoa</taxon>
        <taxon>Arthropoda</taxon>
        <taxon>Chelicerata</taxon>
        <taxon>Arachnida</taxon>
        <taxon>Acari</taxon>
        <taxon>Parasitiformes</taxon>
        <taxon>Ixodida</taxon>
        <taxon>Ixodoidea</taxon>
        <taxon>Ixodidae</taxon>
        <taxon>Ixodinae</taxon>
        <taxon>Ixodes</taxon>
    </lineage>
</organism>